<sequence>MIKYGKTSIPIFVVTLFWVFVGGSWADPSTQCIVVRCRPHQWKHWQRSPCPLVESCTCSFFKIQALTHLRSSNTLIKYGYVK</sequence>
<evidence type="ECO:0000256" key="1">
    <source>
        <dbReference type="SAM" id="SignalP"/>
    </source>
</evidence>
<gene>
    <name evidence="2" type="ORF">PHYPO_G00062940</name>
</gene>
<evidence type="ECO:0000313" key="2">
    <source>
        <dbReference type="EMBL" id="KAB5549063.1"/>
    </source>
</evidence>
<feature type="chain" id="PRO_5024428603" description="Secreted protein" evidence="1">
    <location>
        <begin position="27"/>
        <end position="82"/>
    </location>
</feature>
<accession>A0A5N5M3U0</accession>
<protein>
    <recommendedName>
        <fullName evidence="4">Secreted protein</fullName>
    </recommendedName>
</protein>
<proteinExistence type="predicted"/>
<organism evidence="2 3">
    <name type="scientific">Pangasianodon hypophthalmus</name>
    <name type="common">Striped catfish</name>
    <name type="synonym">Helicophagus hypophthalmus</name>
    <dbReference type="NCBI Taxonomy" id="310915"/>
    <lineage>
        <taxon>Eukaryota</taxon>
        <taxon>Metazoa</taxon>
        <taxon>Chordata</taxon>
        <taxon>Craniata</taxon>
        <taxon>Vertebrata</taxon>
        <taxon>Euteleostomi</taxon>
        <taxon>Actinopterygii</taxon>
        <taxon>Neopterygii</taxon>
        <taxon>Teleostei</taxon>
        <taxon>Ostariophysi</taxon>
        <taxon>Siluriformes</taxon>
        <taxon>Pangasiidae</taxon>
        <taxon>Pangasianodon</taxon>
    </lineage>
</organism>
<comment type="caution">
    <text evidence="2">The sequence shown here is derived from an EMBL/GenBank/DDBJ whole genome shotgun (WGS) entry which is preliminary data.</text>
</comment>
<feature type="signal peptide" evidence="1">
    <location>
        <begin position="1"/>
        <end position="26"/>
    </location>
</feature>
<dbReference type="Proteomes" id="UP000327468">
    <property type="component" value="Chromosome 15"/>
</dbReference>
<evidence type="ECO:0000313" key="3">
    <source>
        <dbReference type="Proteomes" id="UP000327468"/>
    </source>
</evidence>
<keyword evidence="3" id="KW-1185">Reference proteome</keyword>
<reference evidence="2 3" key="1">
    <citation type="submission" date="2019-06" db="EMBL/GenBank/DDBJ databases">
        <title>A chromosome-scale genome assembly of the striped catfish, Pangasianodon hypophthalmus.</title>
        <authorList>
            <person name="Wen M."/>
            <person name="Zahm M."/>
            <person name="Roques C."/>
            <person name="Cabau C."/>
            <person name="Klopp C."/>
            <person name="Donnadieu C."/>
            <person name="Jouanno E."/>
            <person name="Avarre J.-C."/>
            <person name="Campet M."/>
            <person name="Ha T.T.T."/>
            <person name="Dugue R."/>
            <person name="Lampietro C."/>
            <person name="Louis A."/>
            <person name="Herpin A."/>
            <person name="Echchiki A."/>
            <person name="Berthelot C."/>
            <person name="Parey E."/>
            <person name="Roest-Crollius H."/>
            <person name="Braasch I."/>
            <person name="Postlethwait J."/>
            <person name="Bobe J."/>
            <person name="Montfort J."/>
            <person name="Bouchez O."/>
            <person name="Begum T."/>
            <person name="Schartl M."/>
            <person name="Guiguen Y."/>
        </authorList>
    </citation>
    <scope>NUCLEOTIDE SEQUENCE [LARGE SCALE GENOMIC DNA]</scope>
    <source>
        <strain evidence="2 3">Indonesia</strain>
        <tissue evidence="2">Blood</tissue>
    </source>
</reference>
<keyword evidence="1" id="KW-0732">Signal</keyword>
<dbReference type="EMBL" id="VFJC01000016">
    <property type="protein sequence ID" value="KAB5549063.1"/>
    <property type="molecule type" value="Genomic_DNA"/>
</dbReference>
<name>A0A5N5M3U0_PANHP</name>
<dbReference type="AlphaFoldDB" id="A0A5N5M3U0"/>
<evidence type="ECO:0008006" key="4">
    <source>
        <dbReference type="Google" id="ProtNLM"/>
    </source>
</evidence>